<dbReference type="EMBL" id="AGTR01000037">
    <property type="protein sequence ID" value="EHJ04541.1"/>
    <property type="molecule type" value="Genomic_DNA"/>
</dbReference>
<evidence type="ECO:0000256" key="1">
    <source>
        <dbReference type="SAM" id="Phobius"/>
    </source>
</evidence>
<keyword evidence="1" id="KW-1133">Transmembrane helix</keyword>
<dbReference type="AlphaFoldDB" id="G6YT90"/>
<evidence type="ECO:0000313" key="3">
    <source>
        <dbReference type="EMBL" id="EHJ04541.1"/>
    </source>
</evidence>
<dbReference type="PANTHER" id="PTHR28008">
    <property type="entry name" value="DOMAIN PROTEIN, PUTATIVE (AFU_ORTHOLOGUE AFUA_3G10980)-RELATED"/>
    <property type="match status" value="1"/>
</dbReference>
<organism evidence="3 4">
    <name type="scientific">Marinobacter manganoxydans MnI7-9</name>
    <dbReference type="NCBI Taxonomy" id="1094979"/>
    <lineage>
        <taxon>Bacteria</taxon>
        <taxon>Pseudomonadati</taxon>
        <taxon>Pseudomonadota</taxon>
        <taxon>Gammaproteobacteria</taxon>
        <taxon>Pseudomonadales</taxon>
        <taxon>Marinobacteraceae</taxon>
        <taxon>Marinobacter</taxon>
    </lineage>
</organism>
<dbReference type="Proteomes" id="UP000003208">
    <property type="component" value="Unassembled WGS sequence"/>
</dbReference>
<dbReference type="Pfam" id="PF04892">
    <property type="entry name" value="VanZ"/>
    <property type="match status" value="1"/>
</dbReference>
<feature type="transmembrane region" description="Helical" evidence="1">
    <location>
        <begin position="97"/>
        <end position="117"/>
    </location>
</feature>
<dbReference type="InterPro" id="IPR006976">
    <property type="entry name" value="VanZ-like"/>
</dbReference>
<gene>
    <name evidence="3" type="ORF">KYE_10409</name>
</gene>
<name>G6YT90_9GAMM</name>
<protein>
    <submittedName>
        <fullName evidence="3">VanZ family protein</fullName>
    </submittedName>
</protein>
<sequence length="159" mass="17314">MTMTGRKAYHVGNIPTARERSVTSPMDTLKQQLTSLLQFRPLWQAAFVVSVLAIGFLATTDSPHAIPSSSNDKVNHLIAFLELTILTRLAWPELRPIWFAPALLGFGLGIELIQATLPYREFSLADLAADGAGIAIGLLPWPGIRNAGKPDLRNSPESL</sequence>
<dbReference type="PANTHER" id="PTHR28008:SF1">
    <property type="entry name" value="DOMAIN PROTEIN, PUTATIVE (AFU_ORTHOLOGUE AFUA_3G10980)-RELATED"/>
    <property type="match status" value="1"/>
</dbReference>
<dbReference type="PATRIC" id="fig|1094979.3.peg.2013"/>
<reference evidence="3 4" key="1">
    <citation type="journal article" date="2012" name="J. Bacteriol.">
        <title>Genome sequence of deep-sea manganese-oxidizing bacterium Marinobacter manganoxydans MnI7-9.</title>
        <authorList>
            <person name="Wang H."/>
            <person name="Li H."/>
            <person name="Shao Z."/>
            <person name="Liao S."/>
            <person name="Johnstone L."/>
            <person name="Rensing C."/>
            <person name="Wang G."/>
        </authorList>
    </citation>
    <scope>NUCLEOTIDE SEQUENCE [LARGE SCALE GENOMIC DNA]</scope>
    <source>
        <strain evidence="3 4">MnI7-9</strain>
    </source>
</reference>
<proteinExistence type="predicted"/>
<evidence type="ECO:0000313" key="4">
    <source>
        <dbReference type="Proteomes" id="UP000003208"/>
    </source>
</evidence>
<feature type="transmembrane region" description="Helical" evidence="1">
    <location>
        <begin position="42"/>
        <end position="62"/>
    </location>
</feature>
<accession>G6YT90</accession>
<keyword evidence="4" id="KW-1185">Reference proteome</keyword>
<feature type="domain" description="VanZ-like" evidence="2">
    <location>
        <begin position="36"/>
        <end position="140"/>
    </location>
</feature>
<keyword evidence="1" id="KW-0472">Membrane</keyword>
<evidence type="ECO:0000259" key="2">
    <source>
        <dbReference type="Pfam" id="PF04892"/>
    </source>
</evidence>
<keyword evidence="1" id="KW-0812">Transmembrane</keyword>